<dbReference type="OMA" id="NCDERET"/>
<proteinExistence type="predicted"/>
<dbReference type="Pfam" id="PF13952">
    <property type="entry name" value="DUF4216"/>
    <property type="match status" value="1"/>
</dbReference>
<evidence type="ECO:0000259" key="1">
    <source>
        <dbReference type="Pfam" id="PF13952"/>
    </source>
</evidence>
<keyword evidence="4" id="KW-1185">Reference proteome</keyword>
<sequence length="994" mass="116310">MEIDKDIEDEEDSRDDIDCLLYDTFRNVVETEGVNKGLNKDARKFYNLIDEAKQELYPGCKNFSTLSFIIRMYLLKCLHGWSNASFTALLELLKEAIPDLNIPETFNKAKSMIRDLGLDYKKIHACRNDCMLYWGDYENDNSCRFCEASRWKEFPQVDSKLEQRKNEHKVPAKILRHFPLIPRLQRLFMCSKTANSMRWHEEERSKDGKLRHPADGQVWNDFDKLHPEFSSETRNVRLGLASDGFNPFRTMSLSHSTWPVMMVVYNFPPWMCMKSEYMMLSLLIPGPQSPGNNIDVYLQPLIEELKELWESGVETYDASRNQTFQMHAALLWTISDYPGYAMLSGWSTKGKLACACCNYNTFSIYLKHSRKMCYMDHRVFLPMGHVWRANKSAFNGKQEHRSAPSLLRGEEILEILKDFNNLFGKTKRQKIDGPWKKKSIFFELPYWAENPLRHNLDVMHIEKNFFDNIIGTLLDIAGKTKDHIKARYDLQEMGIRKNLHPIDIGGGRAKFVKTCFSMTSEEKSTFCGVFKGSKLPDGSASNISRCVHITERKISGYKSHDAHFMLHYLLQIAIRSTMPNAVAHPLIRLGCFFRSLCQKVIQVHELDYLQAEIVEILCQLEMIFPPSFFDIMVHLPIHLSNEVKLGGPVQFRWMYPIERYLCKLKSYVRNRSQPEGSIAEGYLAEEALTLCSRYLHKNVETRLNRKNRNYDNRGKKNGEPFALDFQSTAQAHRYILFNCEEVQVYIREHDDSINSHTKKRKWAKAKVQSQDFSEWFRNRAMKNDVSFQLKELSRGPNTVAKRFSGYLINGYRFHTMKRDARRKTQNSGVTLVSLTPSFASSKDENPKIESIPYYGAITDIIELDYYGHFNFVLFRCDWFEVEEDKYGLICVHFNKRCYQDDPFVLASQVHQCFYIQDPFNENRHYVMKTMPRDVFNMSEQLEPRGVNAPNDDGEFNWVREDIPATIIEKPLHVMQEEEYEEESDFDDTLLDFMD</sequence>
<reference evidence="3" key="1">
    <citation type="journal article" date="2012" name="Nat. Biotechnol.">
        <title>Draft genome sequence of pigeonpea (Cajanus cajan), an orphan legume crop of resource-poor farmers.</title>
        <authorList>
            <person name="Varshney R.K."/>
            <person name="Chen W."/>
            <person name="Li Y."/>
            <person name="Bharti A.K."/>
            <person name="Saxena R.K."/>
            <person name="Schlueter J.A."/>
            <person name="Donoghue M.T."/>
            <person name="Azam S."/>
            <person name="Fan G."/>
            <person name="Whaley A.M."/>
            <person name="Farmer A.D."/>
            <person name="Sheridan J."/>
            <person name="Iwata A."/>
            <person name="Tuteja R."/>
            <person name="Penmetsa R.V."/>
            <person name="Wu W."/>
            <person name="Upadhyaya H.D."/>
            <person name="Yang S.P."/>
            <person name="Shah T."/>
            <person name="Saxena K.B."/>
            <person name="Michael T."/>
            <person name="McCombie W.R."/>
            <person name="Yang B."/>
            <person name="Zhang G."/>
            <person name="Yang H."/>
            <person name="Wang J."/>
            <person name="Spillane C."/>
            <person name="Cook D.R."/>
            <person name="May G.D."/>
            <person name="Xu X."/>
            <person name="Jackson S.A."/>
        </authorList>
    </citation>
    <scope>NUCLEOTIDE SEQUENCE [LARGE SCALE GENOMIC DNA]</scope>
</reference>
<evidence type="ECO:0008006" key="5">
    <source>
        <dbReference type="Google" id="ProtNLM"/>
    </source>
</evidence>
<dbReference type="PANTHER" id="PTHR48258">
    <property type="entry name" value="DUF4218 DOMAIN-CONTAINING PROTEIN-RELATED"/>
    <property type="match status" value="1"/>
</dbReference>
<gene>
    <name evidence="3" type="ORF">KK1_041026</name>
</gene>
<dbReference type="Proteomes" id="UP000075243">
    <property type="component" value="Unassembled WGS sequence"/>
</dbReference>
<dbReference type="PANTHER" id="PTHR48258:SF8">
    <property type="entry name" value="DUF4216 DOMAIN-CONTAINING PROTEIN"/>
    <property type="match status" value="1"/>
</dbReference>
<dbReference type="Pfam" id="PF02992">
    <property type="entry name" value="Transposase_21"/>
    <property type="match status" value="1"/>
</dbReference>
<dbReference type="AlphaFoldDB" id="A0A151R5D1"/>
<name>A0A151R5D1_CAJCA</name>
<organism evidence="3 4">
    <name type="scientific">Cajanus cajan</name>
    <name type="common">Pigeon pea</name>
    <name type="synonym">Cajanus indicus</name>
    <dbReference type="NCBI Taxonomy" id="3821"/>
    <lineage>
        <taxon>Eukaryota</taxon>
        <taxon>Viridiplantae</taxon>
        <taxon>Streptophyta</taxon>
        <taxon>Embryophyta</taxon>
        <taxon>Tracheophyta</taxon>
        <taxon>Spermatophyta</taxon>
        <taxon>Magnoliopsida</taxon>
        <taxon>eudicotyledons</taxon>
        <taxon>Gunneridae</taxon>
        <taxon>Pentapetalae</taxon>
        <taxon>rosids</taxon>
        <taxon>fabids</taxon>
        <taxon>Fabales</taxon>
        <taxon>Fabaceae</taxon>
        <taxon>Papilionoideae</taxon>
        <taxon>50 kb inversion clade</taxon>
        <taxon>NPAAA clade</taxon>
        <taxon>indigoferoid/millettioid clade</taxon>
        <taxon>Phaseoleae</taxon>
        <taxon>Cajanus</taxon>
    </lineage>
</organism>
<dbReference type="EMBL" id="KQ484071">
    <property type="protein sequence ID" value="KYP37767.1"/>
    <property type="molecule type" value="Genomic_DNA"/>
</dbReference>
<protein>
    <recommendedName>
        <fullName evidence="5">DUF4218 domain-containing protein</fullName>
    </recommendedName>
</protein>
<feature type="domain" description="DUF4216" evidence="1">
    <location>
        <begin position="861"/>
        <end position="922"/>
    </location>
</feature>
<dbReference type="InterPro" id="IPR025312">
    <property type="entry name" value="DUF4216"/>
</dbReference>
<dbReference type="Pfam" id="PF13960">
    <property type="entry name" value="DUF4218"/>
    <property type="match status" value="1"/>
</dbReference>
<dbReference type="InterPro" id="IPR004242">
    <property type="entry name" value="Transposase_21"/>
</dbReference>
<evidence type="ECO:0000313" key="3">
    <source>
        <dbReference type="EMBL" id="KYP37767.1"/>
    </source>
</evidence>
<evidence type="ECO:0000259" key="2">
    <source>
        <dbReference type="Pfam" id="PF13960"/>
    </source>
</evidence>
<dbReference type="Gramene" id="C.cajan_42371.t">
    <property type="protein sequence ID" value="C.cajan_42371.t"/>
    <property type="gene ID" value="C.cajan_42371"/>
</dbReference>
<dbReference type="InterPro" id="IPR025452">
    <property type="entry name" value="DUF4218"/>
</dbReference>
<evidence type="ECO:0000313" key="4">
    <source>
        <dbReference type="Proteomes" id="UP000075243"/>
    </source>
</evidence>
<accession>A0A151R5D1</accession>
<feature type="domain" description="DUF4218" evidence="2">
    <location>
        <begin position="596"/>
        <end position="709"/>
    </location>
</feature>